<evidence type="ECO:0000313" key="4">
    <source>
        <dbReference type="Proteomes" id="UP000552587"/>
    </source>
</evidence>
<feature type="chain" id="PRO_5031211238" evidence="1">
    <location>
        <begin position="32"/>
        <end position="262"/>
    </location>
</feature>
<proteinExistence type="predicted"/>
<accession>A0A7W3U6B4</accession>
<keyword evidence="4" id="KW-1185">Reference proteome</keyword>
<evidence type="ECO:0000256" key="1">
    <source>
        <dbReference type="SAM" id="SignalP"/>
    </source>
</evidence>
<dbReference type="Pfam" id="PF06283">
    <property type="entry name" value="ThuA"/>
    <property type="match status" value="1"/>
</dbReference>
<dbReference type="InterPro" id="IPR029062">
    <property type="entry name" value="Class_I_gatase-like"/>
</dbReference>
<dbReference type="InterPro" id="IPR029010">
    <property type="entry name" value="ThuA-like"/>
</dbReference>
<dbReference type="AlphaFoldDB" id="A0A7W3U6B4"/>
<dbReference type="SUPFAM" id="SSF52317">
    <property type="entry name" value="Class I glutamine amidotransferase-like"/>
    <property type="match status" value="1"/>
</dbReference>
<evidence type="ECO:0000259" key="2">
    <source>
        <dbReference type="Pfam" id="PF06283"/>
    </source>
</evidence>
<feature type="signal peptide" evidence="1">
    <location>
        <begin position="1"/>
        <end position="31"/>
    </location>
</feature>
<dbReference type="Proteomes" id="UP000552587">
    <property type="component" value="Unassembled WGS sequence"/>
</dbReference>
<feature type="domain" description="ThuA-like" evidence="2">
    <location>
        <begin position="46"/>
        <end position="255"/>
    </location>
</feature>
<dbReference type="Gene3D" id="3.40.50.880">
    <property type="match status" value="1"/>
</dbReference>
<name>A0A7W3U6B4_9GAMM</name>
<reference evidence="3 4" key="1">
    <citation type="submission" date="2020-07" db="EMBL/GenBank/DDBJ databases">
        <authorList>
            <person name="Xu S."/>
            <person name="Li A."/>
        </authorList>
    </citation>
    <scope>NUCLEOTIDE SEQUENCE [LARGE SCALE GENOMIC DNA]</scope>
    <source>
        <strain evidence="3 4">SG-8</strain>
    </source>
</reference>
<keyword evidence="1" id="KW-0732">Signal</keyword>
<comment type="caution">
    <text evidence="3">The sequence shown here is derived from an EMBL/GenBank/DDBJ whole genome shotgun (WGS) entry which is preliminary data.</text>
</comment>
<dbReference type="PANTHER" id="PTHR40469">
    <property type="entry name" value="SECRETED GLYCOSYL HYDROLASE"/>
    <property type="match status" value="1"/>
</dbReference>
<evidence type="ECO:0000313" key="3">
    <source>
        <dbReference type="EMBL" id="MBB1089495.1"/>
    </source>
</evidence>
<dbReference type="EMBL" id="JACHTE010000010">
    <property type="protein sequence ID" value="MBB1089495.1"/>
    <property type="molecule type" value="Genomic_DNA"/>
</dbReference>
<dbReference type="PANTHER" id="PTHR40469:SF2">
    <property type="entry name" value="GALACTOSE-BINDING DOMAIN-LIKE SUPERFAMILY PROTEIN"/>
    <property type="match status" value="1"/>
</dbReference>
<protein>
    <submittedName>
        <fullName evidence="3">ThuA domain-containing protein</fullName>
    </submittedName>
</protein>
<sequence>MWHSGHVNAPRTPILFIALALLAAAWRPTTAGPAVAPVPRADAPARILVFTRTSGWRHDSIPAALAALKALSAEADIDVHATEDPTFFEQRRLTGYDAVVFASTTRDVLDDAQQHALQSFIRDGGGFMGIHAAADTEYDWPWYGELVGAWFEGHPEGLQRSPVRFEQPGVLADGEAWTVTDELYNYRRNPRTDVTVIATVDESAYAGGTMGDDHPIAWCRAFDGGRSWYTGLGHTPEMYADRLFRRHLARGLDYVLRRTDAC</sequence>
<organism evidence="3 4">
    <name type="scientific">Marilutibacter penaei</name>
    <dbReference type="NCBI Taxonomy" id="2759900"/>
    <lineage>
        <taxon>Bacteria</taxon>
        <taxon>Pseudomonadati</taxon>
        <taxon>Pseudomonadota</taxon>
        <taxon>Gammaproteobacteria</taxon>
        <taxon>Lysobacterales</taxon>
        <taxon>Lysobacteraceae</taxon>
        <taxon>Marilutibacter</taxon>
    </lineage>
</organism>
<gene>
    <name evidence="3" type="ORF">H4F99_13505</name>
</gene>